<keyword evidence="3" id="KW-1185">Reference proteome</keyword>
<accession>A0A4Q2J7N3</accession>
<feature type="transmembrane region" description="Helical" evidence="1">
    <location>
        <begin position="279"/>
        <end position="298"/>
    </location>
</feature>
<evidence type="ECO:0000313" key="2">
    <source>
        <dbReference type="EMBL" id="RXZ40165.1"/>
    </source>
</evidence>
<gene>
    <name evidence="2" type="ORF">ESO86_17350</name>
</gene>
<feature type="transmembrane region" description="Helical" evidence="1">
    <location>
        <begin position="366"/>
        <end position="384"/>
    </location>
</feature>
<keyword evidence="1" id="KW-1133">Transmembrane helix</keyword>
<feature type="transmembrane region" description="Helical" evidence="1">
    <location>
        <begin position="149"/>
        <end position="168"/>
    </location>
</feature>
<reference evidence="2 3" key="1">
    <citation type="submission" date="2019-01" db="EMBL/GenBank/DDBJ databases">
        <authorList>
            <person name="Li J."/>
        </authorList>
    </citation>
    <scope>NUCLEOTIDE SEQUENCE [LARGE SCALE GENOMIC DNA]</scope>
    <source>
        <strain evidence="2 3">CGMCC 4.7180</strain>
    </source>
</reference>
<proteinExistence type="predicted"/>
<feature type="transmembrane region" description="Helical" evidence="1">
    <location>
        <begin position="31"/>
        <end position="49"/>
    </location>
</feature>
<feature type="transmembrane region" description="Helical" evidence="1">
    <location>
        <begin position="6"/>
        <end position="24"/>
    </location>
</feature>
<dbReference type="Proteomes" id="UP000292881">
    <property type="component" value="Unassembled WGS sequence"/>
</dbReference>
<feature type="non-terminal residue" evidence="2">
    <location>
        <position position="385"/>
    </location>
</feature>
<feature type="transmembrane region" description="Helical" evidence="1">
    <location>
        <begin position="55"/>
        <end position="75"/>
    </location>
</feature>
<sequence length="385" mass="38132">MAAAAIGLIVVAAVALAAAAIPAVRRLRGAIVVLAAGGIPAAALAWLVGHSSTGLWWWVVPSVVALSIAGRVLAARLARTAVGTVRVLHVVAASLVALLATVAFPAWAAASGVPISTPWDEPAFLVAVVATLALGALAVARRLPADDRVTAGAALFAGAMIATTWLAVTFFTPWAWAPATALAVVGLVWVRSDLRPMRALFAAGTPLAMAFAGAGISVDPDGGNVAIGLAAAILAAAGVALVALPADPLGRRIWGIVTGALTTIAAVAGLAPTAPSGEAWLVLLLLTPVPLLIAAMFGDPIGGGSPAVHASWGSLALGVGTVWAWPDGRGIDAVETYTLPLAAGLLASAALLIWRRPVTDSTAAGRTALLATAAAVAVLPSVALA</sequence>
<feature type="transmembrane region" description="Helical" evidence="1">
    <location>
        <begin position="253"/>
        <end position="273"/>
    </location>
</feature>
<organism evidence="2 3">
    <name type="scientific">Agromyces binzhouensis</name>
    <dbReference type="NCBI Taxonomy" id="1817495"/>
    <lineage>
        <taxon>Bacteria</taxon>
        <taxon>Bacillati</taxon>
        <taxon>Actinomycetota</taxon>
        <taxon>Actinomycetes</taxon>
        <taxon>Micrococcales</taxon>
        <taxon>Microbacteriaceae</taxon>
        <taxon>Agromyces</taxon>
    </lineage>
</organism>
<evidence type="ECO:0000313" key="3">
    <source>
        <dbReference type="Proteomes" id="UP000292881"/>
    </source>
</evidence>
<keyword evidence="1" id="KW-0812">Transmembrane</keyword>
<feature type="transmembrane region" description="Helical" evidence="1">
    <location>
        <begin position="122"/>
        <end position="140"/>
    </location>
</feature>
<feature type="transmembrane region" description="Helical" evidence="1">
    <location>
        <begin position="224"/>
        <end position="246"/>
    </location>
</feature>
<dbReference type="EMBL" id="SDPL01000641">
    <property type="protein sequence ID" value="RXZ40165.1"/>
    <property type="molecule type" value="Genomic_DNA"/>
</dbReference>
<protein>
    <submittedName>
        <fullName evidence="2">Uncharacterized protein</fullName>
    </submittedName>
</protein>
<feature type="transmembrane region" description="Helical" evidence="1">
    <location>
        <begin position="199"/>
        <end position="218"/>
    </location>
</feature>
<name>A0A4Q2J7N3_9MICO</name>
<feature type="transmembrane region" description="Helical" evidence="1">
    <location>
        <begin position="87"/>
        <end position="110"/>
    </location>
</feature>
<dbReference type="AlphaFoldDB" id="A0A4Q2J7N3"/>
<comment type="caution">
    <text evidence="2">The sequence shown here is derived from an EMBL/GenBank/DDBJ whole genome shotgun (WGS) entry which is preliminary data.</text>
</comment>
<evidence type="ECO:0000256" key="1">
    <source>
        <dbReference type="SAM" id="Phobius"/>
    </source>
</evidence>
<keyword evidence="1" id="KW-0472">Membrane</keyword>
<feature type="transmembrane region" description="Helical" evidence="1">
    <location>
        <begin position="337"/>
        <end position="354"/>
    </location>
</feature>